<feature type="non-terminal residue" evidence="3">
    <location>
        <position position="225"/>
    </location>
</feature>
<dbReference type="EMBL" id="QMRA01000042">
    <property type="protein sequence ID" value="RLE53941.1"/>
    <property type="molecule type" value="Genomic_DNA"/>
</dbReference>
<protein>
    <recommendedName>
        <fullName evidence="2">Coenzyme F420:L-glutamate ligase-like domain-containing protein</fullName>
    </recommendedName>
</protein>
<evidence type="ECO:0000256" key="1">
    <source>
        <dbReference type="SAM" id="Phobius"/>
    </source>
</evidence>
<reference evidence="3 4" key="1">
    <citation type="submission" date="2018-06" db="EMBL/GenBank/DDBJ databases">
        <title>Extensive metabolic versatility and redundancy in microbially diverse, dynamic hydrothermal sediments.</title>
        <authorList>
            <person name="Dombrowski N."/>
            <person name="Teske A."/>
            <person name="Baker B.J."/>
        </authorList>
    </citation>
    <scope>NUCLEOTIDE SEQUENCE [LARGE SCALE GENOMIC DNA]</scope>
    <source>
        <strain evidence="3">B20_G2</strain>
    </source>
</reference>
<evidence type="ECO:0000313" key="4">
    <source>
        <dbReference type="Proteomes" id="UP000269499"/>
    </source>
</evidence>
<evidence type="ECO:0000259" key="2">
    <source>
        <dbReference type="Pfam" id="PF01996"/>
    </source>
</evidence>
<keyword evidence="1" id="KW-0472">Membrane</keyword>
<dbReference type="PANTHER" id="PTHR47917:SF1">
    <property type="entry name" value="COENZYME F420:L-GLUTAMATE LIGASE"/>
    <property type="match status" value="1"/>
</dbReference>
<sequence length="225" mass="25257">MKLKGKAINTRYWLPGENYLKYLVAVADKVAKDGDIIVISEKALSIAHGNLIDESKIKPSIYSIIITFFLMRIIWAYILGPLCRFKLKTINFLRRYPLKEGAAHKQICLRLAGVFQALKHYSEGGIDLTNVPYSYACLPLQNPQEIAEKIVHEIYEKTGKKVGVLIVDSDKTYSLGRVHITSRPIAIKGIKPFMGVIAFIIGRGLRWKIRATPVAVAGVKMTTKE</sequence>
<dbReference type="InterPro" id="IPR002847">
    <property type="entry name" value="F420-0_gamma-glut_ligase-dom"/>
</dbReference>
<dbReference type="GO" id="GO:0052618">
    <property type="term" value="F:coenzyme F420-0:L-glutamate ligase activity"/>
    <property type="evidence" value="ECO:0007669"/>
    <property type="project" value="TreeGrafter"/>
</dbReference>
<dbReference type="SUPFAM" id="SSF144010">
    <property type="entry name" value="CofE-like"/>
    <property type="match status" value="1"/>
</dbReference>
<organism evidence="3 4">
    <name type="scientific">Thermoproteota archaeon</name>
    <dbReference type="NCBI Taxonomy" id="2056631"/>
    <lineage>
        <taxon>Archaea</taxon>
        <taxon>Thermoproteota</taxon>
    </lineage>
</organism>
<proteinExistence type="predicted"/>
<dbReference type="PANTHER" id="PTHR47917">
    <property type="match status" value="1"/>
</dbReference>
<feature type="domain" description="Coenzyme F420:L-glutamate ligase-like" evidence="2">
    <location>
        <begin position="12"/>
        <end position="194"/>
    </location>
</feature>
<keyword evidence="1" id="KW-0812">Transmembrane</keyword>
<evidence type="ECO:0000313" key="3">
    <source>
        <dbReference type="EMBL" id="RLE53941.1"/>
    </source>
</evidence>
<name>A0A497F3K7_9CREN</name>
<gene>
    <name evidence="3" type="ORF">DRJ26_02555</name>
</gene>
<dbReference type="Pfam" id="PF01996">
    <property type="entry name" value="F420_ligase"/>
    <property type="match status" value="1"/>
</dbReference>
<feature type="transmembrane region" description="Helical" evidence="1">
    <location>
        <begin position="61"/>
        <end position="85"/>
    </location>
</feature>
<accession>A0A497F3K7</accession>
<comment type="caution">
    <text evidence="3">The sequence shown here is derived from an EMBL/GenBank/DDBJ whole genome shotgun (WGS) entry which is preliminary data.</text>
</comment>
<keyword evidence="1" id="KW-1133">Transmembrane helix</keyword>
<dbReference type="AlphaFoldDB" id="A0A497F3K7"/>
<dbReference type="Proteomes" id="UP000269499">
    <property type="component" value="Unassembled WGS sequence"/>
</dbReference>